<evidence type="ECO:0000313" key="2">
    <source>
        <dbReference type="Proteomes" id="UP000694257"/>
    </source>
</evidence>
<evidence type="ECO:0008006" key="3">
    <source>
        <dbReference type="Google" id="ProtNLM"/>
    </source>
</evidence>
<gene>
    <name evidence="1" type="ORF">KV110_14635</name>
</gene>
<evidence type="ECO:0000313" key="1">
    <source>
        <dbReference type="EMBL" id="QXN94184.1"/>
    </source>
</evidence>
<dbReference type="Proteomes" id="UP000694257">
    <property type="component" value="Chromosome"/>
</dbReference>
<keyword evidence="2" id="KW-1185">Reference proteome</keyword>
<sequence>MADGDRTAQYELLRETAIRVLDAIGNAQEEPEALRNALVDLHLTVAGDAPITTSAELPHPTLDPERHLRSRFNYVDSTAHPVPLVEEAAEIRRELAEDRGRDDHSPGDPERNVHFTGLEAMIIGGMLQELAARLQPGDAFGPSNNGAELAAVATDLAWELLDQTFVGRS</sequence>
<dbReference type="RefSeq" id="WP_218476636.1">
    <property type="nucleotide sequence ID" value="NZ_BAABJN010000018.1"/>
</dbReference>
<accession>A0ABX8RWZ3</accession>
<organism evidence="1 2">
    <name type="scientific">Nocardia iowensis</name>
    <dbReference type="NCBI Taxonomy" id="204891"/>
    <lineage>
        <taxon>Bacteria</taxon>
        <taxon>Bacillati</taxon>
        <taxon>Actinomycetota</taxon>
        <taxon>Actinomycetes</taxon>
        <taxon>Mycobacteriales</taxon>
        <taxon>Nocardiaceae</taxon>
        <taxon>Nocardia</taxon>
    </lineage>
</organism>
<protein>
    <recommendedName>
        <fullName evidence="3">TetR family transcriptional regulator</fullName>
    </recommendedName>
</protein>
<name>A0ABX8RWZ3_NOCIO</name>
<reference evidence="1 2" key="1">
    <citation type="submission" date="2021-07" db="EMBL/GenBank/DDBJ databases">
        <title>Whole Genome Sequence of Nocardia Iowensis.</title>
        <authorList>
            <person name="Lamm A."/>
            <person name="Collins-Fairclough A.M."/>
            <person name="Bunk B."/>
            <person name="Sproer C."/>
        </authorList>
    </citation>
    <scope>NUCLEOTIDE SEQUENCE [LARGE SCALE GENOMIC DNA]</scope>
    <source>
        <strain evidence="1 2">NRRL 5646</strain>
    </source>
</reference>
<proteinExistence type="predicted"/>
<dbReference type="EMBL" id="CP078145">
    <property type="protein sequence ID" value="QXN94184.1"/>
    <property type="molecule type" value="Genomic_DNA"/>
</dbReference>